<keyword evidence="1" id="KW-0732">Signal</keyword>
<protein>
    <recommendedName>
        <fullName evidence="4">Minor pilin and initiator protein</fullName>
    </recommendedName>
</protein>
<reference evidence="2 3" key="1">
    <citation type="submission" date="2022-12" db="EMBL/GenBank/DDBJ databases">
        <title>Two new species, Stenotrophomonas aracearum and Stenotrophomonas oahuensis, isolated from Anthurium (Araceae family) in Hawaii.</title>
        <authorList>
            <person name="Chunag S.C."/>
            <person name="Dobhal S."/>
            <person name="Alvarez A."/>
            <person name="Arif M."/>
        </authorList>
    </citation>
    <scope>NUCLEOTIDE SEQUENCE [LARGE SCALE GENOMIC DNA]</scope>
    <source>
        <strain evidence="2 3">A5586</strain>
    </source>
</reference>
<sequence length="399" mass="42637">MTFRTLSVALLGLVLAGTAGAADVHITAEFKPDLNDPSVRTFTNTTPWTGVCAQGHMERCRQNNWWSIDTTLRGSKDAVRVTDWGPDGFYIRMPPPRTVQVTSEDGASTFDLDLRIIGAAMRYTDEEGDGAENIASSGGARGCDFGIIGHGPYTLMRMLLRRDGGQGTATCSLHWVNTNNYAIPMLDFVYALHTPAPLDMRSGIYTGSTVYSFGGTGEGTDFDLGNGIALTDRLVHVHFRLDVQHAFRLDIPPGSERALLVPKGGWRGWTEQGIVPAALERELAFGVSSSGRFSVSLQCQYPQPDGRCGIRNTTVDAEDAPLDVTVTLPGFRDVASGAAAVAVGLNSLGAPPVFGADTVVIGRPARLHLAVQGAPVQAMLANPGTRYRGDVTVVFDADP</sequence>
<accession>A0ABY9YN01</accession>
<dbReference type="RefSeq" id="WP_311191204.1">
    <property type="nucleotide sequence ID" value="NZ_CP115541.1"/>
</dbReference>
<evidence type="ECO:0000313" key="2">
    <source>
        <dbReference type="EMBL" id="WNH51991.1"/>
    </source>
</evidence>
<proteinExistence type="predicted"/>
<evidence type="ECO:0000313" key="3">
    <source>
        <dbReference type="Proteomes" id="UP001302072"/>
    </source>
</evidence>
<evidence type="ECO:0008006" key="4">
    <source>
        <dbReference type="Google" id="ProtNLM"/>
    </source>
</evidence>
<name>A0ABY9YN01_9GAMM</name>
<feature type="chain" id="PRO_5045112380" description="Minor pilin and initiator protein" evidence="1">
    <location>
        <begin position="22"/>
        <end position="399"/>
    </location>
</feature>
<gene>
    <name evidence="2" type="ORF">PDM29_16855</name>
</gene>
<evidence type="ECO:0000256" key="1">
    <source>
        <dbReference type="SAM" id="SignalP"/>
    </source>
</evidence>
<organism evidence="2 3">
    <name type="scientific">Stenotrophomonas oahuensis</name>
    <dbReference type="NCBI Taxonomy" id="3003271"/>
    <lineage>
        <taxon>Bacteria</taxon>
        <taxon>Pseudomonadati</taxon>
        <taxon>Pseudomonadota</taxon>
        <taxon>Gammaproteobacteria</taxon>
        <taxon>Lysobacterales</taxon>
        <taxon>Lysobacteraceae</taxon>
        <taxon>Stenotrophomonas</taxon>
    </lineage>
</organism>
<dbReference type="Proteomes" id="UP001302072">
    <property type="component" value="Chromosome"/>
</dbReference>
<keyword evidence="3" id="KW-1185">Reference proteome</keyword>
<feature type="signal peptide" evidence="1">
    <location>
        <begin position="1"/>
        <end position="21"/>
    </location>
</feature>
<dbReference type="EMBL" id="CP115541">
    <property type="protein sequence ID" value="WNH51991.1"/>
    <property type="molecule type" value="Genomic_DNA"/>
</dbReference>